<keyword evidence="2" id="KW-0812">Transmembrane</keyword>
<dbReference type="Proteomes" id="UP000038009">
    <property type="component" value="Unassembled WGS sequence"/>
</dbReference>
<keyword evidence="4" id="KW-1185">Reference proteome</keyword>
<keyword evidence="2" id="KW-1133">Transmembrane helix</keyword>
<evidence type="ECO:0000313" key="3">
    <source>
        <dbReference type="EMBL" id="KPI86852.1"/>
    </source>
</evidence>
<feature type="transmembrane region" description="Helical" evidence="2">
    <location>
        <begin position="330"/>
        <end position="347"/>
    </location>
</feature>
<keyword evidence="2" id="KW-0472">Membrane</keyword>
<dbReference type="EMBL" id="LJSK01000113">
    <property type="protein sequence ID" value="KPI86852.1"/>
    <property type="molecule type" value="Genomic_DNA"/>
</dbReference>
<dbReference type="VEuPathDB" id="TriTrypDB:Lsey_0113_0130"/>
<protein>
    <submittedName>
        <fullName evidence="3">Uncharacterized protein</fullName>
    </submittedName>
</protein>
<feature type="compositionally biased region" description="Low complexity" evidence="1">
    <location>
        <begin position="58"/>
        <end position="88"/>
    </location>
</feature>
<sequence>MTRLLALVPAAAMFTPRRWGLRLLHACSTSHFTACRRAQRGASTATVQNQHVTANSFSSTAAHTPAPAANTAAEGPSSASLSSPAASPTRKFVYSPRLRYTAPWRSKRLTDFLVCHEDFAISIAHTYRDPVHNIVVTLIPLRHFAHPDFFRQVDDLCSQHESVLMEGRMPLTGALYSTMVPPRERVAHTRPPEHEDNEGWEPREVEKFFQPFSWGVTDSPYHTVVHAADKYDYEKLPWWCSVRFNAPVLGSLKREQHCLNMIYPLNDNRYTTFAIPWGAAHMPVMHEMLLDNGFECVGMCSLVVLKRIDGIISEGELSKMQQSQRRQARRIYYVYGVGTAAILRFLYSRISVDYRRGASVE</sequence>
<dbReference type="OrthoDB" id="271663at2759"/>
<proteinExistence type="predicted"/>
<evidence type="ECO:0000256" key="2">
    <source>
        <dbReference type="SAM" id="Phobius"/>
    </source>
</evidence>
<organism evidence="3 4">
    <name type="scientific">Leptomonas seymouri</name>
    <dbReference type="NCBI Taxonomy" id="5684"/>
    <lineage>
        <taxon>Eukaryota</taxon>
        <taxon>Discoba</taxon>
        <taxon>Euglenozoa</taxon>
        <taxon>Kinetoplastea</taxon>
        <taxon>Metakinetoplastina</taxon>
        <taxon>Trypanosomatida</taxon>
        <taxon>Trypanosomatidae</taxon>
        <taxon>Leishmaniinae</taxon>
        <taxon>Leptomonas</taxon>
    </lineage>
</organism>
<dbReference type="OMA" id="YKSFAIP"/>
<reference evidence="3 4" key="1">
    <citation type="journal article" date="2015" name="PLoS Pathog.">
        <title>Leptomonas seymouri: Adaptations to the Dixenous Life Cycle Analyzed by Genome Sequencing, Transcriptome Profiling and Co-infection with Leishmania donovani.</title>
        <authorList>
            <person name="Kraeva N."/>
            <person name="Butenko A."/>
            <person name="Hlavacova J."/>
            <person name="Kostygov A."/>
            <person name="Myskova J."/>
            <person name="Grybchuk D."/>
            <person name="Lestinova T."/>
            <person name="Votypka J."/>
            <person name="Volf P."/>
            <person name="Opperdoes F."/>
            <person name="Flegontov P."/>
            <person name="Lukes J."/>
            <person name="Yurchenko V."/>
        </authorList>
    </citation>
    <scope>NUCLEOTIDE SEQUENCE [LARGE SCALE GENOMIC DNA]</scope>
    <source>
        <strain evidence="3 4">ATCC 30220</strain>
    </source>
</reference>
<feature type="region of interest" description="Disordered" evidence="1">
    <location>
        <begin position="57"/>
        <end position="88"/>
    </location>
</feature>
<evidence type="ECO:0000313" key="4">
    <source>
        <dbReference type="Proteomes" id="UP000038009"/>
    </source>
</evidence>
<accession>A0A0N1HX40</accession>
<gene>
    <name evidence="3" type="ORF">ABL78_4088</name>
</gene>
<evidence type="ECO:0000256" key="1">
    <source>
        <dbReference type="SAM" id="MobiDB-lite"/>
    </source>
</evidence>
<name>A0A0N1HX40_LEPSE</name>
<dbReference type="AlphaFoldDB" id="A0A0N1HX40"/>
<comment type="caution">
    <text evidence="3">The sequence shown here is derived from an EMBL/GenBank/DDBJ whole genome shotgun (WGS) entry which is preliminary data.</text>
</comment>